<dbReference type="Proteomes" id="UP000450161">
    <property type="component" value="Unassembled WGS sequence"/>
</dbReference>
<proteinExistence type="predicted"/>
<dbReference type="AlphaFoldDB" id="A0A6I2U177"/>
<evidence type="ECO:0000313" key="3">
    <source>
        <dbReference type="Proteomes" id="UP000450161"/>
    </source>
</evidence>
<dbReference type="PANTHER" id="PTHR30069:SF29">
    <property type="entry name" value="HEMOGLOBIN AND HEMOGLOBIN-HAPTOGLOBIN-BINDING PROTEIN 1-RELATED"/>
    <property type="match status" value="1"/>
</dbReference>
<dbReference type="GO" id="GO:0009279">
    <property type="term" value="C:cell outer membrane"/>
    <property type="evidence" value="ECO:0007669"/>
    <property type="project" value="TreeGrafter"/>
</dbReference>
<name>A0A6I2U177_9BACT</name>
<dbReference type="GO" id="GO:0015344">
    <property type="term" value="F:siderophore uptake transmembrane transporter activity"/>
    <property type="evidence" value="ECO:0007669"/>
    <property type="project" value="TreeGrafter"/>
</dbReference>
<reference evidence="2 3" key="1">
    <citation type="submission" date="2019-08" db="EMBL/GenBank/DDBJ databases">
        <title>In-depth cultivation of the pig gut microbiome towards novel bacterial diversity and tailored functional studies.</title>
        <authorList>
            <person name="Wylensek D."/>
            <person name="Hitch T.C.A."/>
            <person name="Clavel T."/>
        </authorList>
    </citation>
    <scope>NUCLEOTIDE SEQUENCE [LARGE SCALE GENOMIC DNA]</scope>
    <source>
        <strain evidence="2 3">LKV-178-WT-2C</strain>
    </source>
</reference>
<dbReference type="SUPFAM" id="SSF56935">
    <property type="entry name" value="Porins"/>
    <property type="match status" value="1"/>
</dbReference>
<dbReference type="PANTHER" id="PTHR30069">
    <property type="entry name" value="TONB-DEPENDENT OUTER MEMBRANE RECEPTOR"/>
    <property type="match status" value="1"/>
</dbReference>
<keyword evidence="1" id="KW-0732">Signal</keyword>
<organism evidence="2 3">
    <name type="scientific">Segatella copri</name>
    <dbReference type="NCBI Taxonomy" id="165179"/>
    <lineage>
        <taxon>Bacteria</taxon>
        <taxon>Pseudomonadati</taxon>
        <taxon>Bacteroidota</taxon>
        <taxon>Bacteroidia</taxon>
        <taxon>Bacteroidales</taxon>
        <taxon>Prevotellaceae</taxon>
        <taxon>Segatella</taxon>
    </lineage>
</organism>
<evidence type="ECO:0000313" key="2">
    <source>
        <dbReference type="EMBL" id="MST78493.1"/>
    </source>
</evidence>
<dbReference type="GO" id="GO:0044718">
    <property type="term" value="P:siderophore transmembrane transport"/>
    <property type="evidence" value="ECO:0007669"/>
    <property type="project" value="TreeGrafter"/>
</dbReference>
<accession>A0A6I2U177</accession>
<gene>
    <name evidence="2" type="ORF">FYJ72_12720</name>
</gene>
<dbReference type="EMBL" id="VUNF01000031">
    <property type="protein sequence ID" value="MST78493.1"/>
    <property type="molecule type" value="Genomic_DNA"/>
</dbReference>
<sequence length="668" mass="76206">MSAEMTDTLNHYGLQAVEIRGKRLRSQLREIEGTSIISMSLMDEMPHILGNADPLHYAQLLPGVQTNSEYDAGLHIQGCDNSHNYVSLGGAPVYNAAHLLGFFSIFNAGHFTEMSLQKSPVSASFPNRLGGRVDMLTPTWLAAEDSLSVGAVHGELSVGPMSSQGTLRLPIGKRSLLLLSARAAYLNLLYSKWLEVDGDEVKYDFSDYNLSYITQLDDANVLKIEGYWGYDKMKIGQASHGLQGKLKWSNTMAALHWYSRSKHGENEGRKDWLMEQMVYYSRYANRLNLNEYSFQVGMRSFIFDLGYKGNFSCGRWRMGAEVVRHQLLPQDIGISGNLANYQTDTQHQQSMEASAYLQYCQPLGENLLMELGARVSGYHCQKSFYRVMPHLKFNYDLSQSAKLNLNLGIRNQYLFQTGFSSAGLPTEFWFAADQNHRPQYAYHAALQGEFWFAEKEYRLSVETYYKWLMNQIENNSNMFDILFSSYSFDGSLLHGKGYNYGLNLLLEKRRGKLTGWLSGSFGRAMRKFDGEQYQGWYPAGHERIYELNAVATYRINRRVSLGTTYVLASGTPYTKVNYAYLMSGNLVTEYGPHNGGRVKPYRRLDLSVSYDFATKGSVRSGINFSLYNVTMHGNDLFYRIKVYDNHVRYNGFKFLMPIMPSINYFCKF</sequence>
<evidence type="ECO:0000256" key="1">
    <source>
        <dbReference type="ARBA" id="ARBA00022729"/>
    </source>
</evidence>
<dbReference type="RefSeq" id="WP_154482643.1">
    <property type="nucleotide sequence ID" value="NZ_VUNF01000031.1"/>
</dbReference>
<comment type="caution">
    <text evidence="2">The sequence shown here is derived from an EMBL/GenBank/DDBJ whole genome shotgun (WGS) entry which is preliminary data.</text>
</comment>
<keyword evidence="2" id="KW-0675">Receptor</keyword>
<dbReference type="InterPro" id="IPR039426">
    <property type="entry name" value="TonB-dep_rcpt-like"/>
</dbReference>
<protein>
    <submittedName>
        <fullName evidence="2">TonB-dependent receptor</fullName>
    </submittedName>
</protein>